<evidence type="ECO:0000256" key="1">
    <source>
        <dbReference type="ARBA" id="ARBA00006134"/>
    </source>
</evidence>
<evidence type="ECO:0000313" key="2">
    <source>
        <dbReference type="EMBL" id="KAK3224039.1"/>
    </source>
</evidence>
<comment type="caution">
    <text evidence="2">The sequence shown here is derived from an EMBL/GenBank/DDBJ whole genome shotgun (WGS) entry which is preliminary data.</text>
</comment>
<evidence type="ECO:0000313" key="3">
    <source>
        <dbReference type="Proteomes" id="UP001281410"/>
    </source>
</evidence>
<dbReference type="InterPro" id="IPR016951">
    <property type="entry name" value="Haem_Oase_decyc_pln"/>
</dbReference>
<accession>A0AAE0AUZ3</accession>
<sequence>MELVKKRKRYRKEYPGENQGITEEMRFVAMILRNIKGGVSKDLEWFSGQGVVIPEPSTPGVSYAKYLEELAERSAPLFLSHFYNI</sequence>
<keyword evidence="3" id="KW-1185">Reference proteome</keyword>
<dbReference type="SUPFAM" id="SSF48613">
    <property type="entry name" value="Heme oxygenase-like"/>
    <property type="match status" value="1"/>
</dbReference>
<reference evidence="2" key="1">
    <citation type="journal article" date="2023" name="Plant J.">
        <title>Genome sequences and population genomics provide insights into the demographic history, inbreeding, and mutation load of two 'living fossil' tree species of Dipteronia.</title>
        <authorList>
            <person name="Feng Y."/>
            <person name="Comes H.P."/>
            <person name="Chen J."/>
            <person name="Zhu S."/>
            <person name="Lu R."/>
            <person name="Zhang X."/>
            <person name="Li P."/>
            <person name="Qiu J."/>
            <person name="Olsen K.M."/>
            <person name="Qiu Y."/>
        </authorList>
    </citation>
    <scope>NUCLEOTIDE SEQUENCE</scope>
    <source>
        <strain evidence="2">NBL</strain>
    </source>
</reference>
<dbReference type="PANTHER" id="PTHR35703:SF1">
    <property type="entry name" value="INACTIVE HEME OXYGENASE 2, CHLOROPLASTIC-RELATED"/>
    <property type="match status" value="1"/>
</dbReference>
<dbReference type="Proteomes" id="UP001281410">
    <property type="component" value="Unassembled WGS sequence"/>
</dbReference>
<dbReference type="AlphaFoldDB" id="A0AAE0AUZ3"/>
<name>A0AAE0AUZ3_9ROSI</name>
<protein>
    <submittedName>
        <fullName evidence="2">Uncharacterized protein</fullName>
    </submittedName>
</protein>
<dbReference type="PANTHER" id="PTHR35703">
    <property type="entry name" value="HEME OXYGENASE 1, CHLOROPLASTIC-RELATED"/>
    <property type="match status" value="1"/>
</dbReference>
<comment type="similarity">
    <text evidence="1">Belongs to the heme oxygenase family.</text>
</comment>
<dbReference type="InterPro" id="IPR016084">
    <property type="entry name" value="Haem_Oase-like_multi-hlx"/>
</dbReference>
<proteinExistence type="inferred from homology"/>
<dbReference type="GO" id="GO:0010024">
    <property type="term" value="P:phytochromobilin biosynthetic process"/>
    <property type="evidence" value="ECO:0007669"/>
    <property type="project" value="TreeGrafter"/>
</dbReference>
<organism evidence="2 3">
    <name type="scientific">Dipteronia sinensis</name>
    <dbReference type="NCBI Taxonomy" id="43782"/>
    <lineage>
        <taxon>Eukaryota</taxon>
        <taxon>Viridiplantae</taxon>
        <taxon>Streptophyta</taxon>
        <taxon>Embryophyta</taxon>
        <taxon>Tracheophyta</taxon>
        <taxon>Spermatophyta</taxon>
        <taxon>Magnoliopsida</taxon>
        <taxon>eudicotyledons</taxon>
        <taxon>Gunneridae</taxon>
        <taxon>Pentapetalae</taxon>
        <taxon>rosids</taxon>
        <taxon>malvids</taxon>
        <taxon>Sapindales</taxon>
        <taxon>Sapindaceae</taxon>
        <taxon>Hippocastanoideae</taxon>
        <taxon>Acereae</taxon>
        <taxon>Dipteronia</taxon>
    </lineage>
</organism>
<dbReference type="Gene3D" id="1.20.910.10">
    <property type="entry name" value="Heme oxygenase-like"/>
    <property type="match status" value="1"/>
</dbReference>
<gene>
    <name evidence="2" type="ORF">Dsin_011064</name>
</gene>
<dbReference type="EMBL" id="JANJYJ010000003">
    <property type="protein sequence ID" value="KAK3224039.1"/>
    <property type="molecule type" value="Genomic_DNA"/>
</dbReference>